<organism evidence="2 3">
    <name type="scientific">Phytopseudomonas dryadis</name>
    <dbReference type="NCBI Taxonomy" id="2487520"/>
    <lineage>
        <taxon>Bacteria</taxon>
        <taxon>Pseudomonadati</taxon>
        <taxon>Pseudomonadota</taxon>
        <taxon>Gammaproteobacteria</taxon>
        <taxon>Pseudomonadales</taxon>
        <taxon>Pseudomonadaceae</taxon>
        <taxon>Phytopseudomonas</taxon>
    </lineage>
</organism>
<dbReference type="EMBL" id="QJUL01000011">
    <property type="protein sequence ID" value="TBU93975.1"/>
    <property type="molecule type" value="Genomic_DNA"/>
</dbReference>
<gene>
    <name evidence="2" type="ORF">DNK44_09885</name>
</gene>
<evidence type="ECO:0000313" key="3">
    <source>
        <dbReference type="Proteomes" id="UP000293172"/>
    </source>
</evidence>
<protein>
    <recommendedName>
        <fullName evidence="4">DUF2892 domain-containing protein</fullName>
    </recommendedName>
</protein>
<feature type="compositionally biased region" description="Pro residues" evidence="1">
    <location>
        <begin position="128"/>
        <end position="139"/>
    </location>
</feature>
<accession>A0A4Q9R4A7</accession>
<evidence type="ECO:0000256" key="1">
    <source>
        <dbReference type="SAM" id="MobiDB-lite"/>
    </source>
</evidence>
<dbReference type="AlphaFoldDB" id="A0A4Q9R4A7"/>
<proteinExistence type="predicted"/>
<dbReference type="Proteomes" id="UP000293172">
    <property type="component" value="Unassembled WGS sequence"/>
</dbReference>
<sequence length="159" mass="16947">MSPVAEPTLGCAARLTTTFGRSDPMVAFEPQSQAPRPQPAQQNVRGWERLLSIGGGLLFAALGASQEGRRGNRQLSLGGLLLLRGLSGHCSVKSAVDDPLEEIRYLRARIQRAQELLMMLEEVVDPPAAAPQPAPPAPSMGPELDMSVTADYPRQAGGH</sequence>
<dbReference type="OrthoDB" id="6900192at2"/>
<evidence type="ECO:0000313" key="2">
    <source>
        <dbReference type="EMBL" id="TBU93975.1"/>
    </source>
</evidence>
<name>A0A4Q9R4A7_9GAMM</name>
<reference evidence="2 3" key="1">
    <citation type="submission" date="2018-06" db="EMBL/GenBank/DDBJ databases">
        <title>Three novel Pseudomonas species isolated from symptomatic oak.</title>
        <authorList>
            <person name="Bueno-Gonzalez V."/>
            <person name="Brady C."/>
        </authorList>
    </citation>
    <scope>NUCLEOTIDE SEQUENCE [LARGE SCALE GENOMIC DNA]</scope>
    <source>
        <strain evidence="2 3">P6B</strain>
    </source>
</reference>
<comment type="caution">
    <text evidence="2">The sequence shown here is derived from an EMBL/GenBank/DDBJ whole genome shotgun (WGS) entry which is preliminary data.</text>
</comment>
<evidence type="ECO:0008006" key="4">
    <source>
        <dbReference type="Google" id="ProtNLM"/>
    </source>
</evidence>
<feature type="region of interest" description="Disordered" evidence="1">
    <location>
        <begin position="127"/>
        <end position="159"/>
    </location>
</feature>